<sequence length="901" mass="107897">MKGKKLKMKLFYEEELRKKSYYEMYQIAIEENLVNVHLETPTREELIALLMKYRGVKENYCIDEYNKNGLANVQHLFDSKLGERIHNENKIKVPHKIILYKELDLMKEDNYKIEIPENVSSANVFLINANNYLCGIFQLEKDLKSRNKYFLISRKKFFRVEKLRNNKFSFLFFKESDLKFIHKFYNLKEDELEPLYPYQMDYYKVEIENFIVRNLEMTNTPLCIDFGTVNTAVGAYLDKNYVKELPTNDILNGNVVIDAINYVKFDDGERHYREIFPTLVYVDDCSDSKNIKYSFGYDVLRKLEKNDYIVNGSIFYSLKRWVHEHNKLEKINDEFGNILYVKRKDIIKAYLKYVVNRAEYMFKCKFKKIHASSPVKLKEQFLTMFQEIFTVENNYRRKNSKNKENFEKEINESNKFSNERHYEYEIIRENAMDEAIAVLYNTIEIQIKKGRYKENEEYSALIIDCGGGTTDLAACKYVINRDRISYYLDIRTSFENGDENFGGNDLTYRIMQFLKIVLGAKYSKNQIISINDLIKYDNDMIYKVIDDGGVEKIFEKMNLEYEKYENIIPTKYSHFENKMSEEYRKIRNNFYMLWEAAENLKKEFFTSDGRLRTRFDIPRNYEKRNDIHITQLKSWKIHTYENRIFHTITDYPKNIFTIKEIEKIVKADIYGMLRKFLNTYYKEGLLFEYSLIKLSGQSTKISTFQEVLKEFVPGKMIEYKELSHRDDYELKLNCLDGAIKYLDYKRFGHMDVEIVNEVPLVPYSVWVEKYDGEKVEMIQTSRKADILIGQIDKKISAEELKIYVYNAEGELKKEMIYKNEDDYEEMDAEEILPEFTNIISQNDTDTIQNNTVRFFVYTDLNNWGFFIVPIQRKADQLYLGRKEYFPYEDNLSENSYFDGNH</sequence>
<accession>C7NEK1</accession>
<dbReference type="InterPro" id="IPR043129">
    <property type="entry name" value="ATPase_NBD"/>
</dbReference>
<name>C7NEK1_LEPBD</name>
<dbReference type="Gene3D" id="3.30.420.40">
    <property type="match status" value="2"/>
</dbReference>
<dbReference type="SUPFAM" id="SSF53067">
    <property type="entry name" value="Actin-like ATPase domain"/>
    <property type="match status" value="2"/>
</dbReference>
<evidence type="ECO:0000313" key="1">
    <source>
        <dbReference type="EMBL" id="ACV38362.1"/>
    </source>
</evidence>
<gene>
    <name evidence="1" type="ordered locus">Lebu_0449</name>
</gene>
<proteinExistence type="predicted"/>
<protein>
    <submittedName>
        <fullName evidence="1">Molecular chaperone-like protein</fullName>
    </submittedName>
</protein>
<dbReference type="KEGG" id="lba:Lebu_0449"/>
<dbReference type="Proteomes" id="UP000001910">
    <property type="component" value="Chromosome"/>
</dbReference>
<organism evidence="1 2">
    <name type="scientific">Leptotrichia buccalis (strain ATCC 14201 / DSM 1135 / JCM 12969 / NCTC 10249 / C-1013-b)</name>
    <dbReference type="NCBI Taxonomy" id="523794"/>
    <lineage>
        <taxon>Bacteria</taxon>
        <taxon>Fusobacteriati</taxon>
        <taxon>Fusobacteriota</taxon>
        <taxon>Fusobacteriia</taxon>
        <taxon>Fusobacteriales</taxon>
        <taxon>Leptotrichiaceae</taxon>
        <taxon>Leptotrichia</taxon>
    </lineage>
</organism>
<keyword evidence="2" id="KW-1185">Reference proteome</keyword>
<reference evidence="1 2" key="1">
    <citation type="journal article" date="2009" name="Stand. Genomic Sci.">
        <title>Complete genome sequence of Leptotrichia buccalis type strain (C-1013-b).</title>
        <authorList>
            <person name="Ivanova N."/>
            <person name="Gronow S."/>
            <person name="Lapidus A."/>
            <person name="Copeland A."/>
            <person name="Glavina Del Rio T."/>
            <person name="Nolan M."/>
            <person name="Lucas S."/>
            <person name="Chen F."/>
            <person name="Tice H."/>
            <person name="Cheng J.F."/>
            <person name="Saunders E."/>
            <person name="Bruce D."/>
            <person name="Goodwin L."/>
            <person name="Brettin T."/>
            <person name="Detter J.C."/>
            <person name="Han C."/>
            <person name="Pitluck S."/>
            <person name="Mikhailova N."/>
            <person name="Pati A."/>
            <person name="Mavrommatis K."/>
            <person name="Chen A."/>
            <person name="Palaniappan K."/>
            <person name="Land M."/>
            <person name="Hauser L."/>
            <person name="Chang Y.J."/>
            <person name="Jeffries C.D."/>
            <person name="Chain P."/>
            <person name="Rohde C."/>
            <person name="Goker M."/>
            <person name="Bristow J."/>
            <person name="Eisen J.A."/>
            <person name="Markowitz V."/>
            <person name="Hugenholtz P."/>
            <person name="Kyrpides N.C."/>
            <person name="Klenk H.P."/>
        </authorList>
    </citation>
    <scope>NUCLEOTIDE SEQUENCE [LARGE SCALE GENOMIC DNA]</scope>
    <source>
        <strain evidence="2">ATCC 14201 / DSM 1135 / JCM 12969 / NCTC 10249 / C-1013-b</strain>
    </source>
</reference>
<dbReference type="EMBL" id="CP001685">
    <property type="protein sequence ID" value="ACV38362.1"/>
    <property type="molecule type" value="Genomic_DNA"/>
</dbReference>
<dbReference type="STRING" id="523794.Lebu_0449"/>
<evidence type="ECO:0000313" key="2">
    <source>
        <dbReference type="Proteomes" id="UP000001910"/>
    </source>
</evidence>
<dbReference type="eggNOG" id="COG0443">
    <property type="taxonomic scope" value="Bacteria"/>
</dbReference>
<dbReference type="HOGENOM" id="CLU_331729_0_0_0"/>
<dbReference type="AlphaFoldDB" id="C7NEK1"/>